<dbReference type="STRING" id="50718.SU60_20055"/>
<dbReference type="InterPro" id="IPR011057">
    <property type="entry name" value="Mss4-like_sf"/>
</dbReference>
<dbReference type="RefSeq" id="WP_041157077.1">
    <property type="nucleotide sequence ID" value="NZ_CBCRVP010000018.1"/>
</dbReference>
<dbReference type="AlphaFoldDB" id="A0A0C3I2M8"/>
<dbReference type="GO" id="GO:0046872">
    <property type="term" value="F:metal ion binding"/>
    <property type="evidence" value="ECO:0007669"/>
    <property type="project" value="UniProtKB-KW"/>
</dbReference>
<comment type="similarity">
    <text evidence="1">Belongs to the Gfa family.</text>
</comment>
<proteinExistence type="inferred from homology"/>
<dbReference type="OrthoDB" id="9786619at2"/>
<dbReference type="Pfam" id="PF04828">
    <property type="entry name" value="GFA"/>
    <property type="match status" value="1"/>
</dbReference>
<dbReference type="Proteomes" id="UP000031977">
    <property type="component" value="Unassembled WGS sequence"/>
</dbReference>
<evidence type="ECO:0000256" key="3">
    <source>
        <dbReference type="ARBA" id="ARBA00022833"/>
    </source>
</evidence>
<evidence type="ECO:0000256" key="2">
    <source>
        <dbReference type="ARBA" id="ARBA00022723"/>
    </source>
</evidence>
<accession>A0A0C3I2M8</accession>
<feature type="domain" description="CENP-V/GFA" evidence="5">
    <location>
        <begin position="5"/>
        <end position="121"/>
    </location>
</feature>
<keyword evidence="7" id="KW-1185">Reference proteome</keyword>
<evidence type="ECO:0000259" key="5">
    <source>
        <dbReference type="PROSITE" id="PS51891"/>
    </source>
</evidence>
<organism evidence="6 7">
    <name type="scientific">Vibrio mytili</name>
    <dbReference type="NCBI Taxonomy" id="50718"/>
    <lineage>
        <taxon>Bacteria</taxon>
        <taxon>Pseudomonadati</taxon>
        <taxon>Pseudomonadota</taxon>
        <taxon>Gammaproteobacteria</taxon>
        <taxon>Vibrionales</taxon>
        <taxon>Vibrionaceae</taxon>
        <taxon>Vibrio</taxon>
    </lineage>
</organism>
<reference evidence="6 7" key="1">
    <citation type="submission" date="2015-01" db="EMBL/GenBank/DDBJ databases">
        <title>Draft genome of Vibrio mytili type strain CAIM 528.</title>
        <authorList>
            <person name="Gonzalez-Castillo A."/>
            <person name="Gomez-Gil B."/>
            <person name="Enciso-Ibarra J."/>
        </authorList>
    </citation>
    <scope>NUCLEOTIDE SEQUENCE [LARGE SCALE GENOMIC DNA]</scope>
    <source>
        <strain evidence="6 7">CAIM 528</strain>
    </source>
</reference>
<sequence length="139" mass="14974">MNNKHQGSCLCGSVKYELSGDFQSFFLCHCSRCQKDTGSGHAANLFAKDSSLTWLQGEREVKTYQHPNSLHTKSFCQKCGSALPTVIESINSVMVPAGSLDSPVPIMPTAKIFVGSGASWAANLDDIPSYEALPDQSKS</sequence>
<keyword evidence="4" id="KW-0456">Lyase</keyword>
<evidence type="ECO:0000313" key="6">
    <source>
        <dbReference type="EMBL" id="KIN09345.1"/>
    </source>
</evidence>
<comment type="caution">
    <text evidence="6">The sequence shown here is derived from an EMBL/GenBank/DDBJ whole genome shotgun (WGS) entry which is preliminary data.</text>
</comment>
<keyword evidence="2" id="KW-0479">Metal-binding</keyword>
<dbReference type="PANTHER" id="PTHR33337:SF40">
    <property type="entry name" value="CENP-V_GFA DOMAIN-CONTAINING PROTEIN-RELATED"/>
    <property type="match status" value="1"/>
</dbReference>
<evidence type="ECO:0000256" key="4">
    <source>
        <dbReference type="ARBA" id="ARBA00023239"/>
    </source>
</evidence>
<gene>
    <name evidence="6" type="ORF">SU60_20055</name>
</gene>
<dbReference type="PANTHER" id="PTHR33337">
    <property type="entry name" value="GFA DOMAIN-CONTAINING PROTEIN"/>
    <property type="match status" value="1"/>
</dbReference>
<keyword evidence="3" id="KW-0862">Zinc</keyword>
<protein>
    <submittedName>
        <fullName evidence="6">Aldehyde-activating protein</fullName>
    </submittedName>
</protein>
<dbReference type="GO" id="GO:0016846">
    <property type="term" value="F:carbon-sulfur lyase activity"/>
    <property type="evidence" value="ECO:0007669"/>
    <property type="project" value="InterPro"/>
</dbReference>
<dbReference type="SUPFAM" id="SSF51316">
    <property type="entry name" value="Mss4-like"/>
    <property type="match status" value="1"/>
</dbReference>
<name>A0A0C3I2M8_9VIBR</name>
<dbReference type="PROSITE" id="PS51891">
    <property type="entry name" value="CENP_V_GFA"/>
    <property type="match status" value="1"/>
</dbReference>
<evidence type="ECO:0000313" key="7">
    <source>
        <dbReference type="Proteomes" id="UP000031977"/>
    </source>
</evidence>
<dbReference type="Gene3D" id="3.90.1590.10">
    <property type="entry name" value="glutathione-dependent formaldehyde- activating enzyme (gfa)"/>
    <property type="match status" value="1"/>
</dbReference>
<dbReference type="InterPro" id="IPR006913">
    <property type="entry name" value="CENP-V/GFA"/>
</dbReference>
<evidence type="ECO:0000256" key="1">
    <source>
        <dbReference type="ARBA" id="ARBA00005495"/>
    </source>
</evidence>
<dbReference type="EMBL" id="JXOK01000082">
    <property type="protein sequence ID" value="KIN09345.1"/>
    <property type="molecule type" value="Genomic_DNA"/>
</dbReference>